<dbReference type="RefSeq" id="WP_012165176.1">
    <property type="nucleotide sequence ID" value="NC_009925.1"/>
</dbReference>
<dbReference type="AlphaFoldDB" id="B0C4M0"/>
<name>B0C4M0_ACAM1</name>
<feature type="transmembrane region" description="Helical" evidence="1">
    <location>
        <begin position="52"/>
        <end position="77"/>
    </location>
</feature>
<reference evidence="2 3" key="1">
    <citation type="journal article" date="2008" name="Proc. Natl. Acad. Sci. U.S.A.">
        <title>Niche adaptation and genome expansion in the chlorophyll d-producing cyanobacterium Acaryochloris marina.</title>
        <authorList>
            <person name="Swingley W.D."/>
            <person name="Chen M."/>
            <person name="Cheung P.C."/>
            <person name="Conrad A.L."/>
            <person name="Dejesa L.C."/>
            <person name="Hao J."/>
            <person name="Honchak B.M."/>
            <person name="Karbach L.E."/>
            <person name="Kurdoglu A."/>
            <person name="Lahiri S."/>
            <person name="Mastrian S.D."/>
            <person name="Miyashita H."/>
            <person name="Page L."/>
            <person name="Ramakrishna P."/>
            <person name="Satoh S."/>
            <person name="Sattley W.M."/>
            <person name="Shimada Y."/>
            <person name="Taylor H.L."/>
            <person name="Tomo T."/>
            <person name="Tsuchiya T."/>
            <person name="Wang Z.T."/>
            <person name="Raymond J."/>
            <person name="Mimuro M."/>
            <person name="Blankenship R.E."/>
            <person name="Touchman J.W."/>
        </authorList>
    </citation>
    <scope>NUCLEOTIDE SEQUENCE [LARGE SCALE GENOMIC DNA]</scope>
    <source>
        <strain evidence="3">MBIC 11017</strain>
    </source>
</reference>
<dbReference type="KEGG" id="amr:AM1_4932"/>
<dbReference type="EMBL" id="CP000828">
    <property type="protein sequence ID" value="ABW29903.1"/>
    <property type="molecule type" value="Genomic_DNA"/>
</dbReference>
<keyword evidence="1" id="KW-0472">Membrane</keyword>
<proteinExistence type="predicted"/>
<dbReference type="Proteomes" id="UP000000268">
    <property type="component" value="Chromosome"/>
</dbReference>
<keyword evidence="3" id="KW-1185">Reference proteome</keyword>
<feature type="transmembrane region" description="Helical" evidence="1">
    <location>
        <begin position="20"/>
        <end position="40"/>
    </location>
</feature>
<dbReference type="HOGENOM" id="CLU_119239_1_0_3"/>
<evidence type="ECO:0000256" key="1">
    <source>
        <dbReference type="SAM" id="Phobius"/>
    </source>
</evidence>
<dbReference type="PANTHER" id="PTHR36383">
    <property type="entry name" value="OS09G0529350 PROTEIN"/>
    <property type="match status" value="1"/>
</dbReference>
<sequence length="153" mass="16665">MEQTPFTPQERVESLKAGGLSASGAILVFMILLVINEWLAQWPIAVSKLPESWISLSGSLASVAISGLLFGVTYRYAIRQDTNPQLKSGVVLAFSLVRGLAQIDTGFGITDTVLPFVLMAVESWVVFSCDRIILDQALQRGWLKPFATNQPAP</sequence>
<dbReference type="eggNOG" id="ENOG503305C">
    <property type="taxonomic scope" value="Bacteria"/>
</dbReference>
<evidence type="ECO:0000313" key="3">
    <source>
        <dbReference type="Proteomes" id="UP000000268"/>
    </source>
</evidence>
<dbReference type="PANTHER" id="PTHR36383:SF1">
    <property type="entry name" value="PROTEIN, PUTATIVE-RELATED"/>
    <property type="match status" value="1"/>
</dbReference>
<protein>
    <submittedName>
        <fullName evidence="2">Uncharacterized protein</fullName>
    </submittedName>
</protein>
<keyword evidence="1" id="KW-1133">Transmembrane helix</keyword>
<keyword evidence="1" id="KW-0812">Transmembrane</keyword>
<accession>B0C4M0</accession>
<organism evidence="2 3">
    <name type="scientific">Acaryochloris marina (strain MBIC 11017)</name>
    <dbReference type="NCBI Taxonomy" id="329726"/>
    <lineage>
        <taxon>Bacteria</taxon>
        <taxon>Bacillati</taxon>
        <taxon>Cyanobacteriota</taxon>
        <taxon>Cyanophyceae</taxon>
        <taxon>Acaryochloridales</taxon>
        <taxon>Acaryochloridaceae</taxon>
        <taxon>Acaryochloris</taxon>
    </lineage>
</organism>
<gene>
    <name evidence="2" type="ordered locus">AM1_4932</name>
</gene>
<dbReference type="OrthoDB" id="465452at2"/>
<evidence type="ECO:0000313" key="2">
    <source>
        <dbReference type="EMBL" id="ABW29903.1"/>
    </source>
</evidence>
<dbReference type="STRING" id="329726.AM1_4932"/>